<accession>A5W4F6</accession>
<evidence type="ECO:0000313" key="1">
    <source>
        <dbReference type="EMBL" id="ABQ79016.1"/>
    </source>
</evidence>
<name>A5W4F6_PSEP1</name>
<dbReference type="AlphaFoldDB" id="A5W4F6"/>
<sequence>MLAQFIQAGFDLNVQDAKGYTGLILTA</sequence>
<protein>
    <submittedName>
        <fullName evidence="1">Uncharacterized protein</fullName>
    </submittedName>
</protein>
<dbReference type="KEGG" id="ppf:Pput_2885"/>
<organism evidence="1">
    <name type="scientific">Pseudomonas putida (strain ATCC 700007 / DSM 6899 / JCM 31910 / BCRC 17059 / LMG 24140 / F1)</name>
    <dbReference type="NCBI Taxonomy" id="351746"/>
    <lineage>
        <taxon>Bacteria</taxon>
        <taxon>Pseudomonadati</taxon>
        <taxon>Pseudomonadota</taxon>
        <taxon>Gammaproteobacteria</taxon>
        <taxon>Pseudomonadales</taxon>
        <taxon>Pseudomonadaceae</taxon>
        <taxon>Pseudomonas</taxon>
    </lineage>
</organism>
<dbReference type="EMBL" id="CP000712">
    <property type="protein sequence ID" value="ABQ79016.1"/>
    <property type="molecule type" value="Genomic_DNA"/>
</dbReference>
<proteinExistence type="predicted"/>
<reference evidence="1" key="1">
    <citation type="submission" date="2007-05" db="EMBL/GenBank/DDBJ databases">
        <title>Complete sequence of Pseudomonas putida F1.</title>
        <authorList>
            <consortium name="US DOE Joint Genome Institute"/>
            <person name="Copeland A."/>
            <person name="Lucas S."/>
            <person name="Lapidus A."/>
            <person name="Barry K."/>
            <person name="Detter J.C."/>
            <person name="Glavina del Rio T."/>
            <person name="Hammon N."/>
            <person name="Israni S."/>
            <person name="Dalin E."/>
            <person name="Tice H."/>
            <person name="Pitluck S."/>
            <person name="Chain P."/>
            <person name="Malfatti S."/>
            <person name="Shin M."/>
            <person name="Vergez L."/>
            <person name="Schmutz J."/>
            <person name="Larimer F."/>
            <person name="Land M."/>
            <person name="Hauser L."/>
            <person name="Kyrpides N."/>
            <person name="Lykidis A."/>
            <person name="Parales R."/>
            <person name="Richardson P."/>
        </authorList>
    </citation>
    <scope>NUCLEOTIDE SEQUENCE [LARGE SCALE GENOMIC DNA]</scope>
    <source>
        <strain evidence="1">F1</strain>
    </source>
</reference>
<gene>
    <name evidence="1" type="ordered locus">Pput_2885</name>
</gene>
<dbReference type="HOGENOM" id="CLU_3414924_0_0_6"/>